<dbReference type="RefSeq" id="WP_238383920.1">
    <property type="nucleotide sequence ID" value="NZ_JALBUU010000004.1"/>
</dbReference>
<evidence type="ECO:0000313" key="1">
    <source>
        <dbReference type="EMBL" id="MCI0754039.1"/>
    </source>
</evidence>
<protein>
    <submittedName>
        <fullName evidence="1">Winged helix-turn-helix domain-containing protein</fullName>
    </submittedName>
</protein>
<dbReference type="EMBL" id="JALBUU010000004">
    <property type="protein sequence ID" value="MCI0754039.1"/>
    <property type="molecule type" value="Genomic_DNA"/>
</dbReference>
<name>A0ABS9W434_9PROT</name>
<dbReference type="SUPFAM" id="SSF46785">
    <property type="entry name" value="Winged helix' DNA-binding domain"/>
    <property type="match status" value="1"/>
</dbReference>
<dbReference type="InterPro" id="IPR052543">
    <property type="entry name" value="HTH_Metal-responsive_Reg"/>
</dbReference>
<sequence>MPSSSVLSTAALAKTAALIGDPARANMLGALMDGRALTAGELAAVAGVAPPTASGQLARLVAARLLAQERQAATAIIASPRPPWRRCWKA</sequence>
<reference evidence="1 2" key="1">
    <citation type="submission" date="2022-03" db="EMBL/GenBank/DDBJ databases">
        <title>Complete genome analysis of Roseomonas KG 17.1 : a prolific producer of plant growth promoters.</title>
        <authorList>
            <person name="Saadouli I."/>
            <person name="Najjari A."/>
            <person name="Mosbah A."/>
            <person name="Ouzari H.I."/>
        </authorList>
    </citation>
    <scope>NUCLEOTIDE SEQUENCE [LARGE SCALE GENOMIC DNA]</scope>
    <source>
        <strain evidence="1 2">KG17-1</strain>
    </source>
</reference>
<dbReference type="Proteomes" id="UP001201985">
    <property type="component" value="Unassembled WGS sequence"/>
</dbReference>
<comment type="caution">
    <text evidence="1">The sequence shown here is derived from an EMBL/GenBank/DDBJ whole genome shotgun (WGS) entry which is preliminary data.</text>
</comment>
<evidence type="ECO:0000313" key="2">
    <source>
        <dbReference type="Proteomes" id="UP001201985"/>
    </source>
</evidence>
<dbReference type="InterPro" id="IPR036390">
    <property type="entry name" value="WH_DNA-bd_sf"/>
</dbReference>
<dbReference type="Pfam" id="PF12840">
    <property type="entry name" value="HTH_20"/>
    <property type="match status" value="1"/>
</dbReference>
<dbReference type="PANTHER" id="PTHR39168">
    <property type="entry name" value="TRANSCRIPTIONAL REGULATOR-RELATED"/>
    <property type="match status" value="1"/>
</dbReference>
<dbReference type="CDD" id="cd00090">
    <property type="entry name" value="HTH_ARSR"/>
    <property type="match status" value="1"/>
</dbReference>
<accession>A0ABS9W434</accession>
<proteinExistence type="predicted"/>
<organism evidence="1 2">
    <name type="scientific">Teichococcus vastitatis</name>
    <dbReference type="NCBI Taxonomy" id="2307076"/>
    <lineage>
        <taxon>Bacteria</taxon>
        <taxon>Pseudomonadati</taxon>
        <taxon>Pseudomonadota</taxon>
        <taxon>Alphaproteobacteria</taxon>
        <taxon>Acetobacterales</taxon>
        <taxon>Roseomonadaceae</taxon>
        <taxon>Roseomonas</taxon>
    </lineage>
</organism>
<gene>
    <name evidence="1" type="ORF">MON41_09745</name>
</gene>
<dbReference type="PANTHER" id="PTHR39168:SF1">
    <property type="entry name" value="TRANSCRIPTIONAL REGULATORY PROTEIN"/>
    <property type="match status" value="1"/>
</dbReference>
<dbReference type="Gene3D" id="1.10.10.10">
    <property type="entry name" value="Winged helix-like DNA-binding domain superfamily/Winged helix DNA-binding domain"/>
    <property type="match status" value="1"/>
</dbReference>
<dbReference type="InterPro" id="IPR036388">
    <property type="entry name" value="WH-like_DNA-bd_sf"/>
</dbReference>
<dbReference type="InterPro" id="IPR011991">
    <property type="entry name" value="ArsR-like_HTH"/>
</dbReference>
<keyword evidence="2" id="KW-1185">Reference proteome</keyword>